<keyword evidence="4 9" id="KW-0378">Hydrolase</keyword>
<organism evidence="12">
    <name type="scientific">Erwinia billingiae (strain Eb661)</name>
    <dbReference type="NCBI Taxonomy" id="634500"/>
    <lineage>
        <taxon>Bacteria</taxon>
        <taxon>Pseudomonadati</taxon>
        <taxon>Pseudomonadota</taxon>
        <taxon>Gammaproteobacteria</taxon>
        <taxon>Enterobacterales</taxon>
        <taxon>Erwiniaceae</taxon>
        <taxon>Erwinia</taxon>
    </lineage>
</organism>
<evidence type="ECO:0000256" key="5">
    <source>
        <dbReference type="ARBA" id="ARBA00023001"/>
    </source>
</evidence>
<evidence type="ECO:0000256" key="7">
    <source>
        <dbReference type="ARBA" id="ARBA00023326"/>
    </source>
</evidence>
<reference evidence="11 12" key="1">
    <citation type="journal article" date="2010" name="BMC Genomics">
        <title>Genome comparison of the epiphytic bacteria Erwinia billingiae and E. tasmaniensis with the pear pathogen E. pyrifoliae.</title>
        <authorList>
            <person name="Kube M."/>
            <person name="Migdoll A.M."/>
            <person name="Gehring I."/>
            <person name="Heitmann K."/>
            <person name="Mayer Y."/>
            <person name="Kuhl H."/>
            <person name="Knaust F."/>
            <person name="Geider K."/>
            <person name="Reinhardt R."/>
        </authorList>
    </citation>
    <scope>NUCLEOTIDE SEQUENCE [LARGE SCALE GENOMIC DNA]</scope>
    <source>
        <strain evidence="11 12">Eb661</strain>
    </source>
</reference>
<dbReference type="Proteomes" id="UP000008793">
    <property type="component" value="Chromosome"/>
</dbReference>
<proteinExistence type="inferred from homology"/>
<evidence type="ECO:0000313" key="12">
    <source>
        <dbReference type="Proteomes" id="UP000008793"/>
    </source>
</evidence>
<dbReference type="GeneID" id="90514315"/>
<dbReference type="Pfam" id="PF01270">
    <property type="entry name" value="Glyco_hydro_8"/>
    <property type="match status" value="1"/>
</dbReference>
<evidence type="ECO:0000256" key="8">
    <source>
        <dbReference type="PROSITE-ProRule" id="PRU10058"/>
    </source>
</evidence>
<dbReference type="AlphaFoldDB" id="D8MLA1"/>
<dbReference type="SUPFAM" id="SSF48208">
    <property type="entry name" value="Six-hairpin glycosidases"/>
    <property type="match status" value="1"/>
</dbReference>
<dbReference type="PRINTS" id="PR00735">
    <property type="entry name" value="GLHYDRLASE8"/>
</dbReference>
<evidence type="ECO:0000256" key="9">
    <source>
        <dbReference type="RuleBase" id="RU361167"/>
    </source>
</evidence>
<dbReference type="Gene3D" id="1.50.10.10">
    <property type="match status" value="1"/>
</dbReference>
<sequence length="333" mass="37635">MMSLLRASLMIIAMMVGCAQATASDGWSTFKGRFMTEDGRIQDTGNNNVSHTEGQGYAMLMAVWYNDRGSFDSLWRWTQQHLKNPQNGLFYWKYNPAAADPVMDKNNASDGDVLIAWALLKAGQKWQDQAYLQASDRIQKAIVDREVITFGGQTVMLPGVQGFNKTSYVVLNPSYFLFPAWRDFAARSHLKVWTNLIDSGMDLLGKMRFGDAGLPVDWVALNADGTVAPATAWPPRFSYDAIRVPLYVYWYDAQSLQLVPFQRYWMSFSRLQTPAWIDVMSNNKAPYNMAGGLLAVRDLTLNQSGYLTDQLDAKEDYFSSSLHLLAWLALKDH</sequence>
<dbReference type="EMBL" id="FP236843">
    <property type="protein sequence ID" value="CAX61929.1"/>
    <property type="molecule type" value="Genomic_DNA"/>
</dbReference>
<dbReference type="EC" id="3.2.1.-" evidence="9"/>
<evidence type="ECO:0000256" key="4">
    <source>
        <dbReference type="ARBA" id="ARBA00022801"/>
    </source>
</evidence>
<comment type="similarity">
    <text evidence="2 9">Belongs to the glycosyl hydrolase 8 (cellulase D) family.</text>
</comment>
<protein>
    <recommendedName>
        <fullName evidence="9">Glucanase</fullName>
        <ecNumber evidence="9">3.2.1.-</ecNumber>
    </recommendedName>
</protein>
<evidence type="ECO:0000256" key="6">
    <source>
        <dbReference type="ARBA" id="ARBA00023295"/>
    </source>
</evidence>
<accession>D8MLA1</accession>
<dbReference type="HOGENOM" id="CLU_037297_1_0_6"/>
<keyword evidence="12" id="KW-1185">Reference proteome</keyword>
<name>D8MLA1_ERWBE</name>
<dbReference type="InterPro" id="IPR019834">
    <property type="entry name" value="Glyco_hydro_8_CS"/>
</dbReference>
<dbReference type="RefSeq" id="WP_013204400.1">
    <property type="nucleotide sequence ID" value="NC_014306.1"/>
</dbReference>
<dbReference type="CAZy" id="GH8">
    <property type="family name" value="Glycoside Hydrolase Family 8"/>
</dbReference>
<comment type="catalytic activity">
    <reaction evidence="1">
        <text>Endohydrolysis of (1-&gt;4)-beta-D-glucosidic linkages in cellulose, lichenin and cereal beta-D-glucans.</text>
        <dbReference type="EC" id="3.2.1.4"/>
    </reaction>
</comment>
<dbReference type="GO" id="GO:0008810">
    <property type="term" value="F:cellulase activity"/>
    <property type="evidence" value="ECO:0007669"/>
    <property type="project" value="UniProtKB-EC"/>
</dbReference>
<evidence type="ECO:0000256" key="1">
    <source>
        <dbReference type="ARBA" id="ARBA00000966"/>
    </source>
</evidence>
<evidence type="ECO:0000256" key="2">
    <source>
        <dbReference type="ARBA" id="ARBA00009209"/>
    </source>
</evidence>
<dbReference type="GO" id="GO:0030245">
    <property type="term" value="P:cellulose catabolic process"/>
    <property type="evidence" value="ECO:0007669"/>
    <property type="project" value="UniProtKB-KW"/>
</dbReference>
<dbReference type="PROSITE" id="PS51257">
    <property type="entry name" value="PROKAR_LIPOPROTEIN"/>
    <property type="match status" value="1"/>
</dbReference>
<keyword evidence="5" id="KW-0136">Cellulose degradation</keyword>
<keyword evidence="3 10" id="KW-0732">Signal</keyword>
<dbReference type="InterPro" id="IPR002037">
    <property type="entry name" value="Glyco_hydro_8"/>
</dbReference>
<feature type="chain" id="PRO_5003117938" description="Glucanase" evidence="10">
    <location>
        <begin position="24"/>
        <end position="333"/>
    </location>
</feature>
<keyword evidence="6 9" id="KW-0326">Glycosidase</keyword>
<evidence type="ECO:0000256" key="10">
    <source>
        <dbReference type="SAM" id="SignalP"/>
    </source>
</evidence>
<dbReference type="InterPro" id="IPR008928">
    <property type="entry name" value="6-hairpin_glycosidase_sf"/>
</dbReference>
<feature type="signal peptide" evidence="10">
    <location>
        <begin position="1"/>
        <end position="23"/>
    </location>
</feature>
<evidence type="ECO:0000313" key="11">
    <source>
        <dbReference type="EMBL" id="CAX61929.1"/>
    </source>
</evidence>
<evidence type="ECO:0000256" key="3">
    <source>
        <dbReference type="ARBA" id="ARBA00022729"/>
    </source>
</evidence>
<dbReference type="PROSITE" id="PS00812">
    <property type="entry name" value="GLYCOSYL_HYDROL_F8"/>
    <property type="match status" value="1"/>
</dbReference>
<feature type="active site" description="Nucleophile" evidence="8">
    <location>
        <position position="110"/>
    </location>
</feature>
<keyword evidence="7 9" id="KW-0624">Polysaccharide degradation</keyword>
<dbReference type="STRING" id="634500.EbC_43980"/>
<dbReference type="KEGG" id="ebi:EbC_43980"/>
<dbReference type="InterPro" id="IPR012341">
    <property type="entry name" value="6hp_glycosidase-like_sf"/>
</dbReference>
<keyword evidence="7 9" id="KW-0119">Carbohydrate metabolism</keyword>
<dbReference type="eggNOG" id="COG3405">
    <property type="taxonomic scope" value="Bacteria"/>
</dbReference>
<gene>
    <name evidence="11" type="primary">celA</name>
    <name evidence="11" type="ordered locus">EbC_43980</name>
</gene>